<feature type="compositionally biased region" description="Basic and acidic residues" evidence="5">
    <location>
        <begin position="342"/>
        <end position="352"/>
    </location>
</feature>
<dbReference type="VEuPathDB" id="AmoebaDB:EDI_107150"/>
<dbReference type="Gene3D" id="3.90.810.10">
    <property type="entry name" value="CRIB domain"/>
    <property type="match status" value="1"/>
</dbReference>
<dbReference type="KEGG" id="edi:EDI_107150"/>
<keyword evidence="2" id="KW-0963">Cytoplasm</keyword>
<feature type="compositionally biased region" description="Basic and acidic residues" evidence="5">
    <location>
        <begin position="1"/>
        <end position="10"/>
    </location>
</feature>
<evidence type="ECO:0000313" key="7">
    <source>
        <dbReference type="EMBL" id="EDR27143.1"/>
    </source>
</evidence>
<dbReference type="SUPFAM" id="SSF47912">
    <property type="entry name" value="Wiscott-Aldrich syndrome protein, WASP, C-terminal domain"/>
    <property type="match status" value="1"/>
</dbReference>
<evidence type="ECO:0000313" key="8">
    <source>
        <dbReference type="Proteomes" id="UP000008076"/>
    </source>
</evidence>
<gene>
    <name evidence="7" type="ORF">EDI_107150</name>
</gene>
<evidence type="ECO:0000256" key="2">
    <source>
        <dbReference type="ARBA" id="ARBA00022490"/>
    </source>
</evidence>
<keyword evidence="3" id="KW-0597">Phosphoprotein</keyword>
<feature type="compositionally biased region" description="Polar residues" evidence="5">
    <location>
        <begin position="218"/>
        <end position="229"/>
    </location>
</feature>
<comment type="subcellular location">
    <subcellularLocation>
        <location evidence="1">Cytoplasm</location>
        <location evidence="1">Cytoskeleton</location>
    </subcellularLocation>
</comment>
<evidence type="ECO:0000256" key="5">
    <source>
        <dbReference type="SAM" id="MobiDB-lite"/>
    </source>
</evidence>
<feature type="compositionally biased region" description="Pro residues" evidence="5">
    <location>
        <begin position="513"/>
        <end position="529"/>
    </location>
</feature>
<feature type="compositionally biased region" description="Polar residues" evidence="5">
    <location>
        <begin position="386"/>
        <end position="423"/>
    </location>
</feature>
<reference evidence="8" key="1">
    <citation type="submission" date="2007-12" db="EMBL/GenBank/DDBJ databases">
        <title>Annotation of Entamoeba dispar SAW760.</title>
        <authorList>
            <person name="Lorenzi H."/>
            <person name="Inman J."/>
            <person name="Schobel S."/>
            <person name="Amedeo P."/>
            <person name="Caler E."/>
        </authorList>
    </citation>
    <scope>NUCLEOTIDE SEQUENCE [LARGE SCALE GENOMIC DNA]</scope>
    <source>
        <strain evidence="8">ATCC PRA-260 / SAW760</strain>
    </source>
</reference>
<dbReference type="OrthoDB" id="8963340at2759"/>
<feature type="compositionally biased region" description="Basic and acidic residues" evidence="5">
    <location>
        <begin position="162"/>
        <end position="173"/>
    </location>
</feature>
<dbReference type="GO" id="GO:0007015">
    <property type="term" value="P:actin filament organization"/>
    <property type="evidence" value="ECO:0007669"/>
    <property type="project" value="InterPro"/>
</dbReference>
<dbReference type="InterPro" id="IPR036936">
    <property type="entry name" value="CRIB_dom_sf"/>
</dbReference>
<dbReference type="InterPro" id="IPR011026">
    <property type="entry name" value="WAS_C"/>
</dbReference>
<feature type="compositionally biased region" description="Acidic residues" evidence="5">
    <location>
        <begin position="592"/>
        <end position="607"/>
    </location>
</feature>
<dbReference type="AlphaFoldDB" id="B0EE96"/>
<dbReference type="Proteomes" id="UP000008076">
    <property type="component" value="Unassembled WGS sequence"/>
</dbReference>
<dbReference type="GeneID" id="5881608"/>
<feature type="compositionally biased region" description="Low complexity" evidence="5">
    <location>
        <begin position="321"/>
        <end position="341"/>
    </location>
</feature>
<feature type="compositionally biased region" description="Polar residues" evidence="5">
    <location>
        <begin position="302"/>
        <end position="315"/>
    </location>
</feature>
<evidence type="ECO:0000259" key="6">
    <source>
        <dbReference type="Pfam" id="PF00786"/>
    </source>
</evidence>
<dbReference type="RefSeq" id="XP_001736599.1">
    <property type="nucleotide sequence ID" value="XM_001736547.1"/>
</dbReference>
<protein>
    <recommendedName>
        <fullName evidence="6">CRIB domain-containing protein</fullName>
    </recommendedName>
</protein>
<dbReference type="eggNOG" id="ENOG502RF9Y">
    <property type="taxonomic scope" value="Eukaryota"/>
</dbReference>
<evidence type="ECO:0000256" key="1">
    <source>
        <dbReference type="ARBA" id="ARBA00004245"/>
    </source>
</evidence>
<feature type="region of interest" description="Disordered" evidence="5">
    <location>
        <begin position="583"/>
        <end position="607"/>
    </location>
</feature>
<feature type="region of interest" description="Disordered" evidence="5">
    <location>
        <begin position="126"/>
        <end position="183"/>
    </location>
</feature>
<keyword evidence="4" id="KW-0206">Cytoskeleton</keyword>
<feature type="compositionally biased region" description="Polar residues" evidence="5">
    <location>
        <begin position="533"/>
        <end position="547"/>
    </location>
</feature>
<dbReference type="OMA" id="RPPCNGE"/>
<feature type="compositionally biased region" description="Low complexity" evidence="5">
    <location>
        <begin position="245"/>
        <end position="259"/>
    </location>
</feature>
<evidence type="ECO:0000256" key="3">
    <source>
        <dbReference type="ARBA" id="ARBA00022553"/>
    </source>
</evidence>
<accession>B0EE96</accession>
<name>B0EE96_ENTDS</name>
<feature type="domain" description="CRIB" evidence="6">
    <location>
        <begin position="19"/>
        <end position="58"/>
    </location>
</feature>
<feature type="compositionally biased region" description="Polar residues" evidence="5">
    <location>
        <begin position="364"/>
        <end position="377"/>
    </location>
</feature>
<feature type="region of interest" description="Disordered" evidence="5">
    <location>
        <begin position="211"/>
        <end position="547"/>
    </location>
</feature>
<sequence>MSRKSNRTEIKPPTTITRSHIGINPKTGEIEFENLPATWVAFFKKAGIKKKDLSDKETRDKVFKLMASSHIVNDMQKEVNNNPNTARALRNSVRQQKKIPEGMTLTPITPGFIQQQKQKEVDRTLNQCTSGNSSSKKEIKGQSKPLTKQDYSKQSQPIQKHVSYETGKKKTESKQATSTTPIRGKVTIPKAFCEEQQQEKPLTFYEKMKLKEKEKPKTSNTINNSTLVKQKQVEQKKFDPNPKPTSAHTYSSYHTSHSTQPISYSTSHNVKETTKPRTVTRRENSLELNTSTTQHKDDKINHTSSSTRTYKQPSFTKPKITPSQPNTSSSKSQVSSSNPIKSEPKQSNEVDMGKVFADQRSQLKKTNPQKQTPSVTKSAAKPITPTHFTPGNQSSSPKITTKTYTPYSSSIVPKPVSSTNSIQPPTKSSSYKTSYGSDTNSSPRTKSSTDSPYSSQTNEQKKEEPKPVIKKEEPKPVIKKEEPKTIIKKEEPKPVVKKEELKSEITEEVHTIPLPPSNVPSFVPPPPPLSEDAYTTETKSPNSAPNVSFTDLIFAQSNNLKPTEIEERQKEEDEVITALRNILSDRRKDMNMEDNEDDSGDDWSDDW</sequence>
<keyword evidence="8" id="KW-1185">Reference proteome</keyword>
<evidence type="ECO:0000256" key="4">
    <source>
        <dbReference type="ARBA" id="ARBA00023212"/>
    </source>
</evidence>
<feature type="compositionally biased region" description="Basic and acidic residues" evidence="5">
    <location>
        <begin position="231"/>
        <end position="240"/>
    </location>
</feature>
<dbReference type="Pfam" id="PF00786">
    <property type="entry name" value="PBD"/>
    <property type="match status" value="1"/>
</dbReference>
<feature type="compositionally biased region" description="Low complexity" evidence="5">
    <location>
        <begin position="424"/>
        <end position="435"/>
    </location>
</feature>
<dbReference type="GO" id="GO:0005856">
    <property type="term" value="C:cytoskeleton"/>
    <property type="evidence" value="ECO:0007669"/>
    <property type="project" value="UniProtKB-SubCell"/>
</dbReference>
<feature type="compositionally biased region" description="Polar residues" evidence="5">
    <location>
        <begin position="436"/>
        <end position="458"/>
    </location>
</feature>
<feature type="compositionally biased region" description="Basic and acidic residues" evidence="5">
    <location>
        <begin position="459"/>
        <end position="510"/>
    </location>
</feature>
<organism evidence="8">
    <name type="scientific">Entamoeba dispar (strain ATCC PRA-260 / SAW760)</name>
    <dbReference type="NCBI Taxonomy" id="370354"/>
    <lineage>
        <taxon>Eukaryota</taxon>
        <taxon>Amoebozoa</taxon>
        <taxon>Evosea</taxon>
        <taxon>Archamoebae</taxon>
        <taxon>Mastigamoebida</taxon>
        <taxon>Entamoebidae</taxon>
        <taxon>Entamoeba</taxon>
    </lineage>
</organism>
<dbReference type="EMBL" id="DS548931">
    <property type="protein sequence ID" value="EDR27143.1"/>
    <property type="molecule type" value="Genomic_DNA"/>
</dbReference>
<proteinExistence type="predicted"/>
<feature type="compositionally biased region" description="Basic and acidic residues" evidence="5">
    <location>
        <begin position="269"/>
        <end position="285"/>
    </location>
</feature>
<feature type="region of interest" description="Disordered" evidence="5">
    <location>
        <begin position="1"/>
        <end position="21"/>
    </location>
</feature>
<dbReference type="InterPro" id="IPR000095">
    <property type="entry name" value="CRIB_dom"/>
</dbReference>